<sequence length="159" mass="18376">MSILKLPIQFNGLKGVYLGNSIVSFEKLLRDEYEQGNVVFQLDEHFLIVIFMDSIIIKINLLYNKIAQISFYNKFLGKIKNIGIGSTLREFMDAYPTAQYDDDENFFYIPNSIYENMAFFFEAPYSFELDNKLEEITINDSSLLIICRNSNVGNVSDVC</sequence>
<dbReference type="GeneID" id="84581669"/>
<dbReference type="AlphaFoldDB" id="A0A2T5XRM6"/>
<dbReference type="EMBL" id="QBKG01000025">
    <property type="protein sequence ID" value="PTX00486.1"/>
    <property type="molecule type" value="Genomic_DNA"/>
</dbReference>
<name>A0A2T5XRM6_9FLAO</name>
<protein>
    <submittedName>
        <fullName evidence="1">Uncharacterized protein</fullName>
    </submittedName>
</protein>
<dbReference type="RefSeq" id="WP_146162934.1">
    <property type="nucleotide sequence ID" value="NZ_CAURTK010000008.1"/>
</dbReference>
<accession>A0A2T5XRM6</accession>
<gene>
    <name evidence="1" type="ORF">C8P65_12524</name>
</gene>
<evidence type="ECO:0000313" key="2">
    <source>
        <dbReference type="Proteomes" id="UP000243985"/>
    </source>
</evidence>
<reference evidence="1 2" key="1">
    <citation type="submission" date="2018-04" db="EMBL/GenBank/DDBJ databases">
        <title>Genomic Encyclopedia of Archaeal and Bacterial Type Strains, Phase II (KMG-II): from individual species to whole genera.</title>
        <authorList>
            <person name="Goeker M."/>
        </authorList>
    </citation>
    <scope>NUCLEOTIDE SEQUENCE [LARGE SCALE GENOMIC DNA]</scope>
    <source>
        <strain evidence="1 2">DSM 22902</strain>
    </source>
</reference>
<organism evidence="1 2">
    <name type="scientific">Capnocytophaga leadbetteri</name>
    <dbReference type="NCBI Taxonomy" id="327575"/>
    <lineage>
        <taxon>Bacteria</taxon>
        <taxon>Pseudomonadati</taxon>
        <taxon>Bacteroidota</taxon>
        <taxon>Flavobacteriia</taxon>
        <taxon>Flavobacteriales</taxon>
        <taxon>Flavobacteriaceae</taxon>
        <taxon>Capnocytophaga</taxon>
    </lineage>
</organism>
<dbReference type="Proteomes" id="UP000243985">
    <property type="component" value="Unassembled WGS sequence"/>
</dbReference>
<comment type="caution">
    <text evidence="1">The sequence shown here is derived from an EMBL/GenBank/DDBJ whole genome shotgun (WGS) entry which is preliminary data.</text>
</comment>
<evidence type="ECO:0000313" key="1">
    <source>
        <dbReference type="EMBL" id="PTX00486.1"/>
    </source>
</evidence>
<proteinExistence type="predicted"/>